<protein>
    <submittedName>
        <fullName evidence="1">Uncharacterized protein</fullName>
    </submittedName>
</protein>
<dbReference type="EMBL" id="FNCG01000011">
    <property type="protein sequence ID" value="SDH64706.1"/>
    <property type="molecule type" value="Genomic_DNA"/>
</dbReference>
<dbReference type="AlphaFoldDB" id="A0A1G8E444"/>
<dbReference type="RefSeq" id="WP_091171309.1">
    <property type="nucleotide sequence ID" value="NZ_CP071878.2"/>
</dbReference>
<gene>
    <name evidence="1" type="ORF">SAMN05192573_111109</name>
</gene>
<keyword evidence="2" id="KW-1185">Reference proteome</keyword>
<dbReference type="Proteomes" id="UP000199705">
    <property type="component" value="Unassembled WGS sequence"/>
</dbReference>
<accession>A0A1G8E444</accession>
<evidence type="ECO:0000313" key="2">
    <source>
        <dbReference type="Proteomes" id="UP000199705"/>
    </source>
</evidence>
<sequence length="66" mass="7404">MAILTVQIPDSEIFTLSSIVEQISGSIIKVTAEEDINQGDCILHKDDLMIKNKLEGSLHSRHLWND</sequence>
<organism evidence="1 2">
    <name type="scientific">Mucilaginibacter gossypii</name>
    <dbReference type="NCBI Taxonomy" id="551996"/>
    <lineage>
        <taxon>Bacteria</taxon>
        <taxon>Pseudomonadati</taxon>
        <taxon>Bacteroidota</taxon>
        <taxon>Sphingobacteriia</taxon>
        <taxon>Sphingobacteriales</taxon>
        <taxon>Sphingobacteriaceae</taxon>
        <taxon>Mucilaginibacter</taxon>
    </lineage>
</organism>
<proteinExistence type="predicted"/>
<reference evidence="2" key="1">
    <citation type="submission" date="2016-10" db="EMBL/GenBank/DDBJ databases">
        <authorList>
            <person name="Varghese N."/>
            <person name="Submissions S."/>
        </authorList>
    </citation>
    <scope>NUCLEOTIDE SEQUENCE [LARGE SCALE GENOMIC DNA]</scope>
    <source>
        <strain evidence="2">Gh-67</strain>
    </source>
</reference>
<name>A0A1G8E444_9SPHI</name>
<evidence type="ECO:0000313" key="1">
    <source>
        <dbReference type="EMBL" id="SDH64706.1"/>
    </source>
</evidence>